<comment type="caution">
    <text evidence="1">The sequence shown here is derived from an EMBL/GenBank/DDBJ whole genome shotgun (WGS) entry which is preliminary data.</text>
</comment>
<evidence type="ECO:0000313" key="2">
    <source>
        <dbReference type="Proteomes" id="UP000054770"/>
    </source>
</evidence>
<dbReference type="Proteomes" id="UP000054770">
    <property type="component" value="Unassembled WGS sequence"/>
</dbReference>
<sequence>MLSPHEFATLMLVREAPDQADLNRADLDALLERQLVAFEKLTSGCTYLNITDQGHSFLKALTQRAKRG</sequence>
<keyword evidence="2" id="KW-1185">Reference proteome</keyword>
<dbReference type="OrthoDB" id="9135371at2"/>
<reference evidence="1" key="1">
    <citation type="submission" date="2016-01" db="EMBL/GenBank/DDBJ databases">
        <authorList>
            <person name="Peeters C."/>
        </authorList>
    </citation>
    <scope>NUCLEOTIDE SEQUENCE [LARGE SCALE GENOMIC DNA]</scope>
    <source>
        <strain evidence="1">LMG 22940</strain>
    </source>
</reference>
<name>A0A158KRL8_9BURK</name>
<evidence type="ECO:0000313" key="1">
    <source>
        <dbReference type="EMBL" id="SAL83230.1"/>
    </source>
</evidence>
<dbReference type="AlphaFoldDB" id="A0A158KRL8"/>
<organism evidence="1 2">
    <name type="scientific">Caballeronia choica</name>
    <dbReference type="NCBI Taxonomy" id="326476"/>
    <lineage>
        <taxon>Bacteria</taxon>
        <taxon>Pseudomonadati</taxon>
        <taxon>Pseudomonadota</taxon>
        <taxon>Betaproteobacteria</taxon>
        <taxon>Burkholderiales</taxon>
        <taxon>Burkholderiaceae</taxon>
        <taxon>Caballeronia</taxon>
    </lineage>
</organism>
<protein>
    <recommendedName>
        <fullName evidence="3">Preprotein translocase SecA</fullName>
    </recommendedName>
</protein>
<accession>A0A158KRL8</accession>
<gene>
    <name evidence="1" type="ORF">AWB68_06825</name>
</gene>
<proteinExistence type="predicted"/>
<dbReference type="RefSeq" id="WP_087648732.1">
    <property type="nucleotide sequence ID" value="NZ_FCON02000134.1"/>
</dbReference>
<evidence type="ECO:0008006" key="3">
    <source>
        <dbReference type="Google" id="ProtNLM"/>
    </source>
</evidence>
<dbReference type="EMBL" id="FCON02000134">
    <property type="protein sequence ID" value="SAL83230.1"/>
    <property type="molecule type" value="Genomic_DNA"/>
</dbReference>